<evidence type="ECO:0000313" key="1">
    <source>
        <dbReference type="EMBL" id="SVC28107.1"/>
    </source>
</evidence>
<organism evidence="1">
    <name type="scientific">marine metagenome</name>
    <dbReference type="NCBI Taxonomy" id="408172"/>
    <lineage>
        <taxon>unclassified sequences</taxon>
        <taxon>metagenomes</taxon>
        <taxon>ecological metagenomes</taxon>
    </lineage>
</organism>
<dbReference type="InterPro" id="IPR019734">
    <property type="entry name" value="TPR_rpt"/>
</dbReference>
<dbReference type="PROSITE" id="PS50293">
    <property type="entry name" value="TPR_REGION"/>
    <property type="match status" value="1"/>
</dbReference>
<dbReference type="AlphaFoldDB" id="A0A382KZE0"/>
<dbReference type="InterPro" id="IPR011990">
    <property type="entry name" value="TPR-like_helical_dom_sf"/>
</dbReference>
<feature type="non-terminal residue" evidence="1">
    <location>
        <position position="229"/>
    </location>
</feature>
<dbReference type="EMBL" id="UINC01082911">
    <property type="protein sequence ID" value="SVC28107.1"/>
    <property type="molecule type" value="Genomic_DNA"/>
</dbReference>
<dbReference type="SMART" id="SM00028">
    <property type="entry name" value="TPR"/>
    <property type="match status" value="1"/>
</dbReference>
<gene>
    <name evidence="1" type="ORF">METZ01_LOCUS280961</name>
</gene>
<dbReference type="SUPFAM" id="SSF48452">
    <property type="entry name" value="TPR-like"/>
    <property type="match status" value="1"/>
</dbReference>
<dbReference type="Pfam" id="PF13181">
    <property type="entry name" value="TPR_8"/>
    <property type="match status" value="1"/>
</dbReference>
<proteinExistence type="predicted"/>
<dbReference type="PROSITE" id="PS50005">
    <property type="entry name" value="TPR"/>
    <property type="match status" value="1"/>
</dbReference>
<accession>A0A382KZE0</accession>
<reference evidence="1" key="1">
    <citation type="submission" date="2018-05" db="EMBL/GenBank/DDBJ databases">
        <authorList>
            <person name="Lanie J.A."/>
            <person name="Ng W.-L."/>
            <person name="Kazmierczak K.M."/>
            <person name="Andrzejewski T.M."/>
            <person name="Davidsen T.M."/>
            <person name="Wayne K.J."/>
            <person name="Tettelin H."/>
            <person name="Glass J.I."/>
            <person name="Rusch D."/>
            <person name="Podicherti R."/>
            <person name="Tsui H.-C.T."/>
            <person name="Winkler M.E."/>
        </authorList>
    </citation>
    <scope>NUCLEOTIDE SEQUENCE</scope>
</reference>
<protein>
    <recommendedName>
        <fullName evidence="2">Tetratricopeptide repeat protein</fullName>
    </recommendedName>
</protein>
<dbReference type="Gene3D" id="1.25.40.10">
    <property type="entry name" value="Tetratricopeptide repeat domain"/>
    <property type="match status" value="1"/>
</dbReference>
<name>A0A382KZE0_9ZZZZ</name>
<evidence type="ECO:0008006" key="2">
    <source>
        <dbReference type="Google" id="ProtNLM"/>
    </source>
</evidence>
<sequence>MKGQYAKSIVIYDQILEATPDSKTYTMKGIALHNLRFQSTLGHQPQEFTMKYDLKTTNKQAMIEFYKALEIDQNNVIALNGMGLGFGSFGEYQEAKKYFTKALKTDPNNPIAKNYINYLKKIEAKFPYEPTEKPAFLQKIEENKIPLWIKNNAVWWTQNKISDSDFIQGIEYLVQKKIINPVVSDTTQVTNTESTDVIPSWIRNNAKWWSAGLISDEEFLSAIGYLIEN</sequence>